<organism evidence="1 2">
    <name type="scientific">Corynebacterium felinum</name>
    <dbReference type="NCBI Taxonomy" id="131318"/>
    <lineage>
        <taxon>Bacteria</taxon>
        <taxon>Bacillati</taxon>
        <taxon>Actinomycetota</taxon>
        <taxon>Actinomycetes</taxon>
        <taxon>Mycobacteriales</taxon>
        <taxon>Corynebacteriaceae</taxon>
        <taxon>Corynebacterium</taxon>
    </lineage>
</organism>
<evidence type="ECO:0000313" key="2">
    <source>
        <dbReference type="Proteomes" id="UP001183619"/>
    </source>
</evidence>
<dbReference type="Proteomes" id="UP001183619">
    <property type="component" value="Unassembled WGS sequence"/>
</dbReference>
<dbReference type="EMBL" id="JAVDYF010000001">
    <property type="protein sequence ID" value="MDR7356041.1"/>
    <property type="molecule type" value="Genomic_DNA"/>
</dbReference>
<proteinExistence type="predicted"/>
<evidence type="ECO:0000313" key="1">
    <source>
        <dbReference type="EMBL" id="MDR7356041.1"/>
    </source>
</evidence>
<comment type="caution">
    <text evidence="1">The sequence shown here is derived from an EMBL/GenBank/DDBJ whole genome shotgun (WGS) entry which is preliminary data.</text>
</comment>
<protein>
    <submittedName>
        <fullName evidence="1">Uncharacterized protein</fullName>
    </submittedName>
</protein>
<keyword evidence="2" id="KW-1185">Reference proteome</keyword>
<reference evidence="1 2" key="1">
    <citation type="submission" date="2023-07" db="EMBL/GenBank/DDBJ databases">
        <title>Sequencing the genomes of 1000 actinobacteria strains.</title>
        <authorList>
            <person name="Klenk H.-P."/>
        </authorList>
    </citation>
    <scope>NUCLEOTIDE SEQUENCE [LARGE SCALE GENOMIC DNA]</scope>
    <source>
        <strain evidence="1 2">DSM 44508</strain>
    </source>
</reference>
<name>A0ABU2BBQ1_9CORY</name>
<gene>
    <name evidence="1" type="ORF">J2S37_002579</name>
</gene>
<sequence length="52" mass="5781">MPTFHVVGLLDFLVSWAVKSRMYLGKSRVSLWCVECVLDFSVCGATKRGACL</sequence>
<accession>A0ABU2BBQ1</accession>